<gene>
    <name evidence="2" type="ORF">CA983_31085</name>
</gene>
<feature type="region of interest" description="Disordered" evidence="1">
    <location>
        <begin position="39"/>
        <end position="75"/>
    </location>
</feature>
<dbReference type="AlphaFoldDB" id="A0A243RPU8"/>
<protein>
    <submittedName>
        <fullName evidence="2">Uncharacterized protein</fullName>
    </submittedName>
</protein>
<feature type="compositionally biased region" description="Basic and acidic residues" evidence="1">
    <location>
        <begin position="42"/>
        <end position="51"/>
    </location>
</feature>
<evidence type="ECO:0000313" key="2">
    <source>
        <dbReference type="EMBL" id="OUC96944.1"/>
    </source>
</evidence>
<dbReference type="Proteomes" id="UP000195105">
    <property type="component" value="Unassembled WGS sequence"/>
</dbReference>
<accession>A0A243RPU8</accession>
<keyword evidence="3" id="KW-1185">Reference proteome</keyword>
<comment type="caution">
    <text evidence="2">The sequence shown here is derived from an EMBL/GenBank/DDBJ whole genome shotgun (WGS) entry which is preliminary data.</text>
</comment>
<evidence type="ECO:0000313" key="3">
    <source>
        <dbReference type="Proteomes" id="UP000195105"/>
    </source>
</evidence>
<organism evidence="2 3">
    <name type="scientific">Streptomyces swartbergensis</name>
    <dbReference type="NCBI Taxonomy" id="487165"/>
    <lineage>
        <taxon>Bacteria</taxon>
        <taxon>Bacillati</taxon>
        <taxon>Actinomycetota</taxon>
        <taxon>Actinomycetes</taxon>
        <taxon>Kitasatosporales</taxon>
        <taxon>Streptomycetaceae</taxon>
        <taxon>Streptomyces</taxon>
    </lineage>
</organism>
<reference evidence="2 3" key="1">
    <citation type="submission" date="2017-05" db="EMBL/GenBank/DDBJ databases">
        <title>Biotechnological potential of actinobacteria isolated from South African environments.</title>
        <authorList>
            <person name="Le Roes-Hill M."/>
            <person name="Prins A."/>
            <person name="Durrell K.A."/>
        </authorList>
    </citation>
    <scope>NUCLEOTIDE SEQUENCE [LARGE SCALE GENOMIC DNA]</scope>
    <source>
        <strain evidence="2 3">HMC13</strain>
    </source>
</reference>
<name>A0A243RPU8_9ACTN</name>
<proteinExistence type="predicted"/>
<feature type="non-terminal residue" evidence="2">
    <location>
        <position position="75"/>
    </location>
</feature>
<dbReference type="EMBL" id="NGFN01000257">
    <property type="protein sequence ID" value="OUC96944.1"/>
    <property type="molecule type" value="Genomic_DNA"/>
</dbReference>
<sequence>MASDHGTGPSPVARLAAALSAAGAPPTPRELAELLWMAAQLDPDRQEEKPSGEPGDGDTPSAPGGNTPAEAETPA</sequence>
<evidence type="ECO:0000256" key="1">
    <source>
        <dbReference type="SAM" id="MobiDB-lite"/>
    </source>
</evidence>